<dbReference type="Pfam" id="PF02805">
    <property type="entry name" value="Ada_Zn_binding"/>
    <property type="match status" value="1"/>
</dbReference>
<evidence type="ECO:0000259" key="14">
    <source>
        <dbReference type="PROSITE" id="PS01124"/>
    </source>
</evidence>
<evidence type="ECO:0000256" key="3">
    <source>
        <dbReference type="ARBA" id="ARBA00012000"/>
    </source>
</evidence>
<name>A7HP34_PARL1</name>
<keyword evidence="8" id="KW-0862">Zinc</keyword>
<gene>
    <name evidence="15" type="ordered locus">Plav_0044</name>
</gene>
<dbReference type="AlphaFoldDB" id="A7HP34"/>
<dbReference type="InterPro" id="IPR010316">
    <property type="entry name" value="AlkA_N"/>
</dbReference>
<dbReference type="Gene3D" id="1.10.10.60">
    <property type="entry name" value="Homeodomain-like"/>
    <property type="match status" value="1"/>
</dbReference>
<comment type="catalytic activity">
    <reaction evidence="1">
        <text>Hydrolysis of alkylated DNA, releasing 3-methyladenine, 3-methylguanine, 7-methylguanine and 7-methyladenine.</text>
        <dbReference type="EC" id="3.2.2.21"/>
    </reaction>
</comment>
<keyword evidence="4" id="KW-0489">Methyltransferase</keyword>
<dbReference type="HOGENOM" id="CLU_000445_72_6_5"/>
<dbReference type="SMART" id="SM01009">
    <property type="entry name" value="AlkA_N"/>
    <property type="match status" value="1"/>
</dbReference>
<keyword evidence="9" id="KW-0805">Transcription regulation</keyword>
<dbReference type="STRING" id="402881.Plav_0044"/>
<keyword evidence="10" id="KW-0238">DNA-binding</keyword>
<dbReference type="InterPro" id="IPR009057">
    <property type="entry name" value="Homeodomain-like_sf"/>
</dbReference>
<evidence type="ECO:0000256" key="8">
    <source>
        <dbReference type="ARBA" id="ARBA00022833"/>
    </source>
</evidence>
<keyword evidence="16" id="KW-1185">Reference proteome</keyword>
<dbReference type="InterPro" id="IPR023170">
    <property type="entry name" value="HhH_base_excis_C"/>
</dbReference>
<dbReference type="Gene3D" id="3.30.310.20">
    <property type="entry name" value="DNA-3-methyladenine glycosylase AlkA, N-terminal domain"/>
    <property type="match status" value="1"/>
</dbReference>
<dbReference type="GO" id="GO:0006307">
    <property type="term" value="P:DNA alkylation repair"/>
    <property type="evidence" value="ECO:0007669"/>
    <property type="project" value="TreeGrafter"/>
</dbReference>
<dbReference type="eggNOG" id="COG2169">
    <property type="taxonomic scope" value="Bacteria"/>
</dbReference>
<evidence type="ECO:0000256" key="7">
    <source>
        <dbReference type="ARBA" id="ARBA00022763"/>
    </source>
</evidence>
<dbReference type="SMART" id="SM00478">
    <property type="entry name" value="ENDO3c"/>
    <property type="match status" value="1"/>
</dbReference>
<dbReference type="Gene3D" id="3.40.10.10">
    <property type="entry name" value="DNA Methylphosphotriester Repair Domain"/>
    <property type="match status" value="1"/>
</dbReference>
<dbReference type="SUPFAM" id="SSF46689">
    <property type="entry name" value="Homeodomain-like"/>
    <property type="match status" value="1"/>
</dbReference>
<dbReference type="Pfam" id="PF06029">
    <property type="entry name" value="AlkA_N"/>
    <property type="match status" value="1"/>
</dbReference>
<protein>
    <recommendedName>
        <fullName evidence="3">DNA-3-methyladenine glycosylase II</fullName>
        <ecNumber evidence="3">3.2.2.21</ecNumber>
    </recommendedName>
</protein>
<dbReference type="Proteomes" id="UP000006377">
    <property type="component" value="Chromosome"/>
</dbReference>
<dbReference type="Pfam" id="PF12833">
    <property type="entry name" value="HTH_18"/>
    <property type="match status" value="1"/>
</dbReference>
<dbReference type="Pfam" id="PF00730">
    <property type="entry name" value="HhH-GPD"/>
    <property type="match status" value="1"/>
</dbReference>
<proteinExistence type="predicted"/>
<keyword evidence="7" id="KW-0227">DNA damage</keyword>
<organism evidence="15 16">
    <name type="scientific">Parvibaculum lavamentivorans (strain DS-1 / DSM 13023 / NCIMB 13966)</name>
    <dbReference type="NCBI Taxonomy" id="402881"/>
    <lineage>
        <taxon>Bacteria</taxon>
        <taxon>Pseudomonadati</taxon>
        <taxon>Pseudomonadota</taxon>
        <taxon>Alphaproteobacteria</taxon>
        <taxon>Hyphomicrobiales</taxon>
        <taxon>Parvibaculaceae</taxon>
        <taxon>Parvibaculum</taxon>
    </lineage>
</organism>
<dbReference type="EC" id="3.2.2.21" evidence="3"/>
<comment type="cofactor">
    <cofactor evidence="2">
        <name>Zn(2+)</name>
        <dbReference type="ChEBI" id="CHEBI:29105"/>
    </cofactor>
</comment>
<dbReference type="PANTHER" id="PTHR43003:SF13">
    <property type="entry name" value="DNA-3-METHYLADENINE GLYCOSYLASE 2"/>
    <property type="match status" value="1"/>
</dbReference>
<dbReference type="SUPFAM" id="SSF55945">
    <property type="entry name" value="TATA-box binding protein-like"/>
    <property type="match status" value="1"/>
</dbReference>
<dbReference type="PANTHER" id="PTHR43003">
    <property type="entry name" value="DNA-3-METHYLADENINE GLYCOSYLASE"/>
    <property type="match status" value="1"/>
</dbReference>
<dbReference type="GO" id="GO:0043916">
    <property type="term" value="F:DNA-7-methylguanine glycosylase activity"/>
    <property type="evidence" value="ECO:0007669"/>
    <property type="project" value="TreeGrafter"/>
</dbReference>
<evidence type="ECO:0000313" key="16">
    <source>
        <dbReference type="Proteomes" id="UP000006377"/>
    </source>
</evidence>
<dbReference type="InterPro" id="IPR011257">
    <property type="entry name" value="DNA_glycosylase"/>
</dbReference>
<dbReference type="GO" id="GO:0006285">
    <property type="term" value="P:base-excision repair, AP site formation"/>
    <property type="evidence" value="ECO:0007669"/>
    <property type="project" value="TreeGrafter"/>
</dbReference>
<dbReference type="InterPro" id="IPR018060">
    <property type="entry name" value="HTH_AraC"/>
</dbReference>
<dbReference type="Gene3D" id="1.10.1670.10">
    <property type="entry name" value="Helix-hairpin-Helix base-excision DNA repair enzymes (C-terminal)"/>
    <property type="match status" value="1"/>
</dbReference>
<dbReference type="SUPFAM" id="SSF48150">
    <property type="entry name" value="DNA-glycosylase"/>
    <property type="match status" value="1"/>
</dbReference>
<dbReference type="Gene3D" id="1.10.340.30">
    <property type="entry name" value="Hypothetical protein, domain 2"/>
    <property type="match status" value="1"/>
</dbReference>
<evidence type="ECO:0000256" key="6">
    <source>
        <dbReference type="ARBA" id="ARBA00022723"/>
    </source>
</evidence>
<dbReference type="InterPro" id="IPR003265">
    <property type="entry name" value="HhH-GPD_domain"/>
</dbReference>
<dbReference type="KEGG" id="pla:Plav_0044"/>
<dbReference type="EMBL" id="CP000774">
    <property type="protein sequence ID" value="ABS61667.1"/>
    <property type="molecule type" value="Genomic_DNA"/>
</dbReference>
<dbReference type="GO" id="GO:0003700">
    <property type="term" value="F:DNA-binding transcription factor activity"/>
    <property type="evidence" value="ECO:0007669"/>
    <property type="project" value="InterPro"/>
</dbReference>
<evidence type="ECO:0000313" key="15">
    <source>
        <dbReference type="EMBL" id="ABS61667.1"/>
    </source>
</evidence>
<evidence type="ECO:0000256" key="11">
    <source>
        <dbReference type="ARBA" id="ARBA00023159"/>
    </source>
</evidence>
<evidence type="ECO:0000256" key="13">
    <source>
        <dbReference type="ARBA" id="ARBA00023204"/>
    </source>
</evidence>
<evidence type="ECO:0000256" key="10">
    <source>
        <dbReference type="ARBA" id="ARBA00023125"/>
    </source>
</evidence>
<dbReference type="GO" id="GO:0008725">
    <property type="term" value="F:DNA-3-methyladenine glycosylase activity"/>
    <property type="evidence" value="ECO:0007669"/>
    <property type="project" value="TreeGrafter"/>
</dbReference>
<evidence type="ECO:0000256" key="4">
    <source>
        <dbReference type="ARBA" id="ARBA00022603"/>
    </source>
</evidence>
<dbReference type="PROSITE" id="PS00041">
    <property type="entry name" value="HTH_ARAC_FAMILY_1"/>
    <property type="match status" value="1"/>
</dbReference>
<dbReference type="InterPro" id="IPR018062">
    <property type="entry name" value="HTH_AraC-typ_CS"/>
</dbReference>
<reference evidence="15 16" key="1">
    <citation type="journal article" date="2011" name="Stand. Genomic Sci.">
        <title>Complete genome sequence of Parvibaculum lavamentivorans type strain (DS-1(T)).</title>
        <authorList>
            <person name="Schleheck D."/>
            <person name="Weiss M."/>
            <person name="Pitluck S."/>
            <person name="Bruce D."/>
            <person name="Land M.L."/>
            <person name="Han S."/>
            <person name="Saunders E."/>
            <person name="Tapia R."/>
            <person name="Detter C."/>
            <person name="Brettin T."/>
            <person name="Han J."/>
            <person name="Woyke T."/>
            <person name="Goodwin L."/>
            <person name="Pennacchio L."/>
            <person name="Nolan M."/>
            <person name="Cook A.M."/>
            <person name="Kjelleberg S."/>
            <person name="Thomas T."/>
        </authorList>
    </citation>
    <scope>NUCLEOTIDE SEQUENCE [LARGE SCALE GENOMIC DNA]</scope>
    <source>
        <strain evidence="16">DS-1 / DSM 13023 / NCIMB 13966</strain>
    </source>
</reference>
<dbReference type="eggNOG" id="COG0122">
    <property type="taxonomic scope" value="Bacteria"/>
</dbReference>
<dbReference type="SUPFAM" id="SSF57884">
    <property type="entry name" value="Ada DNA repair protein, N-terminal domain (N-Ada 10)"/>
    <property type="match status" value="1"/>
</dbReference>
<dbReference type="InterPro" id="IPR004026">
    <property type="entry name" value="Ada_DNA_repair_Zn-bd"/>
</dbReference>
<keyword evidence="13" id="KW-0234">DNA repair</keyword>
<dbReference type="InterPro" id="IPR035451">
    <property type="entry name" value="Ada-like_dom_sf"/>
</dbReference>
<keyword evidence="12" id="KW-0804">Transcription</keyword>
<feature type="domain" description="HTH araC/xylS-type" evidence="14">
    <location>
        <begin position="117"/>
        <end position="215"/>
    </location>
</feature>
<dbReference type="PROSITE" id="PS01124">
    <property type="entry name" value="HTH_ARAC_FAMILY_2"/>
    <property type="match status" value="1"/>
</dbReference>
<dbReference type="CDD" id="cd00056">
    <property type="entry name" value="ENDO3c"/>
    <property type="match status" value="1"/>
</dbReference>
<dbReference type="GO" id="GO:0032993">
    <property type="term" value="C:protein-DNA complex"/>
    <property type="evidence" value="ECO:0007669"/>
    <property type="project" value="TreeGrafter"/>
</dbReference>
<dbReference type="GO" id="GO:0005737">
    <property type="term" value="C:cytoplasm"/>
    <property type="evidence" value="ECO:0007669"/>
    <property type="project" value="TreeGrafter"/>
</dbReference>
<evidence type="ECO:0000256" key="2">
    <source>
        <dbReference type="ARBA" id="ARBA00001947"/>
    </source>
</evidence>
<dbReference type="InterPro" id="IPR051912">
    <property type="entry name" value="Alkylbase_DNA_Glycosylase/TA"/>
</dbReference>
<dbReference type="InterPro" id="IPR037046">
    <property type="entry name" value="AlkA_N_sf"/>
</dbReference>
<evidence type="ECO:0000256" key="12">
    <source>
        <dbReference type="ARBA" id="ARBA00023163"/>
    </source>
</evidence>
<keyword evidence="11" id="KW-0010">Activator</keyword>
<keyword evidence="6" id="KW-0479">Metal-binding</keyword>
<sequence length="513" mass="54726">MAMSDFGERCRPRRPRLPAMKHAIDMDPVPYPLDPDACYRAIEAKDARFDGRFFVCVSTTGIYCRPVCPARVPKRQHCSFVPSAAAAEAAGFRSCLRCRPEAAPGTPAWAGTAATVSRALRLIEEGALDEGRLEDLAMRLGLGERQLRRLFLAHVGAGPQAVAANRRLLTAKQLISDTNMPLAEVAFAAGYRSLRRFNDAILTAYGVAPGEIRRASEKQAGGSIRIRLGYRPPFDFDRILAYLSSRALPGVERISEGRYARSFHLGGVKGLVTVTPAATGSALDARIAVLDAKGGTVPVRAIAARLRRLFDLDAEPGAIAAAFAGDPAIGPRFARVPGLRVAGAFDGFELAVRAVLGQQISVKGATTIAGRIVARLGEEVTTEEPGITHFFPAPRALARADLSGLGLTGGRIATLTSLAQAVASGALDFTPRESLDAKLAELTALPGIGEWTAHYVALRALGEPDAFPASDLGLRKAVGKGEPVSTKELERMAESWRPWRGYAALALWTIDGE</sequence>
<dbReference type="GO" id="GO:0008168">
    <property type="term" value="F:methyltransferase activity"/>
    <property type="evidence" value="ECO:0007669"/>
    <property type="project" value="UniProtKB-KW"/>
</dbReference>
<dbReference type="GO" id="GO:0008270">
    <property type="term" value="F:zinc ion binding"/>
    <property type="evidence" value="ECO:0007669"/>
    <property type="project" value="InterPro"/>
</dbReference>
<evidence type="ECO:0000256" key="9">
    <source>
        <dbReference type="ARBA" id="ARBA00023015"/>
    </source>
</evidence>
<dbReference type="GO" id="GO:0032259">
    <property type="term" value="P:methylation"/>
    <property type="evidence" value="ECO:0007669"/>
    <property type="project" value="UniProtKB-KW"/>
</dbReference>
<evidence type="ECO:0000256" key="5">
    <source>
        <dbReference type="ARBA" id="ARBA00022679"/>
    </source>
</evidence>
<dbReference type="GO" id="GO:0032131">
    <property type="term" value="F:alkylated DNA binding"/>
    <property type="evidence" value="ECO:0007669"/>
    <property type="project" value="TreeGrafter"/>
</dbReference>
<dbReference type="SMART" id="SM00342">
    <property type="entry name" value="HTH_ARAC"/>
    <property type="match status" value="1"/>
</dbReference>
<accession>A7HP34</accession>
<keyword evidence="5" id="KW-0808">Transferase</keyword>
<dbReference type="GO" id="GO:0043565">
    <property type="term" value="F:sequence-specific DNA binding"/>
    <property type="evidence" value="ECO:0007669"/>
    <property type="project" value="InterPro"/>
</dbReference>
<evidence type="ECO:0000256" key="1">
    <source>
        <dbReference type="ARBA" id="ARBA00000086"/>
    </source>
</evidence>